<proteinExistence type="predicted"/>
<reference evidence="2 3" key="1">
    <citation type="submission" date="2020-03" db="EMBL/GenBank/DDBJ databases">
        <title>Genomic Encyclopedia of Type Strains, Phase IV (KMG-IV): sequencing the most valuable type-strain genomes for metagenomic binning, comparative biology and taxonomic classification.</title>
        <authorList>
            <person name="Goeker M."/>
        </authorList>
    </citation>
    <scope>NUCLEOTIDE SEQUENCE [LARGE SCALE GENOMIC DNA]</scope>
    <source>
        <strain evidence="2 3">DSM 102865</strain>
    </source>
</reference>
<feature type="domain" description="Beta-ketoacyl synthase-like N-terminal" evidence="1">
    <location>
        <begin position="41"/>
        <end position="161"/>
    </location>
</feature>
<dbReference type="Pfam" id="PF13723">
    <property type="entry name" value="Ketoacyl-synt_2"/>
    <property type="match status" value="1"/>
</dbReference>
<dbReference type="Proteomes" id="UP001179181">
    <property type="component" value="Unassembled WGS sequence"/>
</dbReference>
<dbReference type="EMBL" id="JAASQJ010000004">
    <property type="protein sequence ID" value="NIJ55117.1"/>
    <property type="molecule type" value="Genomic_DNA"/>
</dbReference>
<evidence type="ECO:0000259" key="1">
    <source>
        <dbReference type="Pfam" id="PF13723"/>
    </source>
</evidence>
<gene>
    <name evidence="2" type="ORF">FHS68_004304</name>
</gene>
<evidence type="ECO:0000313" key="2">
    <source>
        <dbReference type="EMBL" id="NIJ55117.1"/>
    </source>
</evidence>
<name>A0ABX0UQ81_9BACT</name>
<evidence type="ECO:0000313" key="3">
    <source>
        <dbReference type="Proteomes" id="UP001179181"/>
    </source>
</evidence>
<dbReference type="InterPro" id="IPR016039">
    <property type="entry name" value="Thiolase-like"/>
</dbReference>
<dbReference type="Gene3D" id="3.40.47.10">
    <property type="match status" value="1"/>
</dbReference>
<dbReference type="RefSeq" id="WP_167274413.1">
    <property type="nucleotide sequence ID" value="NZ_JAASQJ010000004.1"/>
</dbReference>
<accession>A0ABX0UQ81</accession>
<protein>
    <submittedName>
        <fullName evidence="2">3-oxoacyl-(Acyl-carrier-protein) synthase</fullName>
    </submittedName>
</protein>
<dbReference type="InterPro" id="IPR014030">
    <property type="entry name" value="Ketoacyl_synth_N"/>
</dbReference>
<organism evidence="2 3">
    <name type="scientific">Dyadobacter arcticus</name>
    <dbReference type="NCBI Taxonomy" id="1078754"/>
    <lineage>
        <taxon>Bacteria</taxon>
        <taxon>Pseudomonadati</taxon>
        <taxon>Bacteroidota</taxon>
        <taxon>Cytophagia</taxon>
        <taxon>Cytophagales</taxon>
        <taxon>Spirosomataceae</taxon>
        <taxon>Dyadobacter</taxon>
    </lineage>
</organism>
<comment type="caution">
    <text evidence="2">The sequence shown here is derived from an EMBL/GenBank/DDBJ whole genome shotgun (WGS) entry which is preliminary data.</text>
</comment>
<dbReference type="SUPFAM" id="SSF53901">
    <property type="entry name" value="Thiolase-like"/>
    <property type="match status" value="1"/>
</dbReference>
<keyword evidence="3" id="KW-1185">Reference proteome</keyword>
<sequence>MYITNTACISPQRTFDNSFFEGKIQVYRGDRYTAIEPEYGKLIPAGLLRRMGKAVRMGVGAGLPLMQDADVEGIILGTANGGLEDCLKFLNQIVDYNEGTLTPTNFVQSTPNAVAGNLALMSKTTGYNATHVHNSLAFEAALLDAILLLEEKKIKKLLVGNVEEISDYNHNIDSLSGSFKTGNYTSETLLTSDSPGSVNGEGACMFVIGSEPGRETVARLRDVCQSSYLDGNEVAERCDDFLQRNGLAAEQIDTLILGFSGDNRTDYIYDNLASQLFPASNIYTYKNMVGNYPTASAFAAWLGVQLLGGQQMPAECIYQKSSSEKAKNVLIYNHSKGTQHGFILLDNQF</sequence>